<dbReference type="Pfam" id="PF02604">
    <property type="entry name" value="PhdYeFM_antitox"/>
    <property type="match status" value="1"/>
</dbReference>
<reference evidence="4 5" key="1">
    <citation type="submission" date="2013-07" db="EMBL/GenBank/DDBJ databases">
        <title>Completed genome of Sphingomonas sanxanigenens NX02.</title>
        <authorList>
            <person name="Ma T."/>
            <person name="Huang H."/>
            <person name="Wu M."/>
            <person name="Li X."/>
            <person name="Li G."/>
        </authorList>
    </citation>
    <scope>NUCLEOTIDE SEQUENCE [LARGE SCALE GENOMIC DNA]</scope>
    <source>
        <strain evidence="4 5">NX02</strain>
    </source>
</reference>
<feature type="region of interest" description="Disordered" evidence="3">
    <location>
        <begin position="1"/>
        <end position="20"/>
    </location>
</feature>
<dbReference type="Proteomes" id="UP000018851">
    <property type="component" value="Chromosome"/>
</dbReference>
<name>W0A1X5_9SPHN</name>
<dbReference type="PATRIC" id="fig|1123269.5.peg.173"/>
<evidence type="ECO:0000256" key="3">
    <source>
        <dbReference type="SAM" id="MobiDB-lite"/>
    </source>
</evidence>
<dbReference type="InterPro" id="IPR036165">
    <property type="entry name" value="YefM-like_sf"/>
</dbReference>
<dbReference type="HOGENOM" id="CLU_166832_2_1_5"/>
<proteinExistence type="inferred from homology"/>
<protein>
    <recommendedName>
        <fullName evidence="2">Antitoxin</fullName>
    </recommendedName>
</protein>
<dbReference type="NCBIfam" id="TIGR01552">
    <property type="entry name" value="phd_fam"/>
    <property type="match status" value="1"/>
</dbReference>
<evidence type="ECO:0000313" key="5">
    <source>
        <dbReference type="Proteomes" id="UP000018851"/>
    </source>
</evidence>
<evidence type="ECO:0000313" key="4">
    <source>
        <dbReference type="EMBL" id="AHE51939.1"/>
    </source>
</evidence>
<sequence length="84" mass="9391">MTSETFTSRDFNREPSRIKRAAKRAPVIITERNRPDIVVMSYERYTALTADAGSFLERIAMPGLSNLDLDTNLPTGSPRAAVFD</sequence>
<evidence type="ECO:0000256" key="2">
    <source>
        <dbReference type="RuleBase" id="RU362080"/>
    </source>
</evidence>
<comment type="similarity">
    <text evidence="1 2">Belongs to the phD/YefM antitoxin family.</text>
</comment>
<dbReference type="eggNOG" id="COG2161">
    <property type="taxonomic scope" value="Bacteria"/>
</dbReference>
<dbReference type="RefSeq" id="WP_025290323.1">
    <property type="nucleotide sequence ID" value="NZ_CP006644.1"/>
</dbReference>
<dbReference type="Gene3D" id="3.40.1620.10">
    <property type="entry name" value="YefM-like domain"/>
    <property type="match status" value="1"/>
</dbReference>
<dbReference type="KEGG" id="ssan:NX02_00865"/>
<organism evidence="4 5">
    <name type="scientific">Sphingomonas sanxanigenens DSM 19645 = NX02</name>
    <dbReference type="NCBI Taxonomy" id="1123269"/>
    <lineage>
        <taxon>Bacteria</taxon>
        <taxon>Pseudomonadati</taxon>
        <taxon>Pseudomonadota</taxon>
        <taxon>Alphaproteobacteria</taxon>
        <taxon>Sphingomonadales</taxon>
        <taxon>Sphingomonadaceae</taxon>
        <taxon>Sphingomonas</taxon>
    </lineage>
</organism>
<comment type="function">
    <text evidence="2">Antitoxin component of a type II toxin-antitoxin (TA) system.</text>
</comment>
<keyword evidence="5" id="KW-1185">Reference proteome</keyword>
<evidence type="ECO:0000256" key="1">
    <source>
        <dbReference type="ARBA" id="ARBA00009981"/>
    </source>
</evidence>
<dbReference type="AlphaFoldDB" id="W0A1X5"/>
<accession>W0A1X5</accession>
<dbReference type="InterPro" id="IPR006442">
    <property type="entry name" value="Antitoxin_Phd/YefM"/>
</dbReference>
<dbReference type="SUPFAM" id="SSF143120">
    <property type="entry name" value="YefM-like"/>
    <property type="match status" value="1"/>
</dbReference>
<dbReference type="EMBL" id="CP006644">
    <property type="protein sequence ID" value="AHE51939.1"/>
    <property type="molecule type" value="Genomic_DNA"/>
</dbReference>
<dbReference type="STRING" id="1123269.NX02_00865"/>
<gene>
    <name evidence="4" type="ORF">NX02_00865</name>
</gene>
<dbReference type="OrthoDB" id="72009at2"/>